<protein>
    <submittedName>
        <fullName evidence="2">Uncharacterized protein</fullName>
    </submittedName>
</protein>
<evidence type="ECO:0000256" key="1">
    <source>
        <dbReference type="SAM" id="Phobius"/>
    </source>
</evidence>
<sequence>MGLSIYGYGVGGAGIVMSMVVVVVGFSSRYGGWAYGYGGGGGWIFSDYNGDSVGGRIFTKIQDLVVVEESGGGGGGSGVCGDVFVSFLEFICGGGLGFGFYEVDRDGGCDDVRSGVCGGVFAGFLEFVCGGVTVEEMVFVVVVFDYWGFLGLGFGFYKLGKDGCDGGRGSGVCGGVFAGFLLEFSGFGFGETNREIR</sequence>
<gene>
    <name evidence="2" type="ORF">FSB_LOCUS23824</name>
    <name evidence="3" type="ORF">FSB_LOCUS28796</name>
</gene>
<name>A0A2N9G8Q5_FAGSY</name>
<keyword evidence="1" id="KW-1133">Transmembrane helix</keyword>
<organism evidence="2">
    <name type="scientific">Fagus sylvatica</name>
    <name type="common">Beechnut</name>
    <dbReference type="NCBI Taxonomy" id="28930"/>
    <lineage>
        <taxon>Eukaryota</taxon>
        <taxon>Viridiplantae</taxon>
        <taxon>Streptophyta</taxon>
        <taxon>Embryophyta</taxon>
        <taxon>Tracheophyta</taxon>
        <taxon>Spermatophyta</taxon>
        <taxon>Magnoliopsida</taxon>
        <taxon>eudicotyledons</taxon>
        <taxon>Gunneridae</taxon>
        <taxon>Pentapetalae</taxon>
        <taxon>rosids</taxon>
        <taxon>fabids</taxon>
        <taxon>Fagales</taxon>
        <taxon>Fagaceae</taxon>
        <taxon>Fagus</taxon>
    </lineage>
</organism>
<feature type="transmembrane region" description="Helical" evidence="1">
    <location>
        <begin position="6"/>
        <end position="26"/>
    </location>
</feature>
<keyword evidence="1" id="KW-0812">Transmembrane</keyword>
<proteinExistence type="predicted"/>
<evidence type="ECO:0000313" key="3">
    <source>
        <dbReference type="EMBL" id="SPD00914.1"/>
    </source>
</evidence>
<feature type="transmembrane region" description="Helical" evidence="1">
    <location>
        <begin position="137"/>
        <end position="157"/>
    </location>
</feature>
<dbReference type="AlphaFoldDB" id="A0A2N9G8Q5"/>
<feature type="transmembrane region" description="Helical" evidence="1">
    <location>
        <begin position="169"/>
        <end position="189"/>
    </location>
</feature>
<keyword evidence="1" id="KW-0472">Membrane</keyword>
<accession>A0A2N9G8Q5</accession>
<reference evidence="2" key="1">
    <citation type="submission" date="2018-02" db="EMBL/GenBank/DDBJ databases">
        <authorList>
            <person name="Cohen D.B."/>
            <person name="Kent A.D."/>
        </authorList>
    </citation>
    <scope>NUCLEOTIDE SEQUENCE</scope>
</reference>
<dbReference type="EMBL" id="OIVN01001620">
    <property type="protein sequence ID" value="SPC95942.1"/>
    <property type="molecule type" value="Genomic_DNA"/>
</dbReference>
<evidence type="ECO:0000313" key="2">
    <source>
        <dbReference type="EMBL" id="SPC95942.1"/>
    </source>
</evidence>
<dbReference type="EMBL" id="OIVN01002135">
    <property type="protein sequence ID" value="SPD00914.1"/>
    <property type="molecule type" value="Genomic_DNA"/>
</dbReference>